<feature type="compositionally biased region" description="Polar residues" evidence="1">
    <location>
        <begin position="236"/>
        <end position="250"/>
    </location>
</feature>
<reference evidence="3" key="1">
    <citation type="submission" date="2022-11" db="EMBL/GenBank/DDBJ databases">
        <title>Centuries of genome instability and evolution in soft-shell clam transmissible cancer (bioRxiv).</title>
        <authorList>
            <person name="Hart S.F.M."/>
            <person name="Yonemitsu M.A."/>
            <person name="Giersch R.M."/>
            <person name="Beal B.F."/>
            <person name="Arriagada G."/>
            <person name="Davis B.W."/>
            <person name="Ostrander E.A."/>
            <person name="Goff S.P."/>
            <person name="Metzger M.J."/>
        </authorList>
    </citation>
    <scope>NUCLEOTIDE SEQUENCE</scope>
    <source>
        <strain evidence="3">MELC-2E11</strain>
        <tissue evidence="3">Siphon/mantle</tissue>
    </source>
</reference>
<evidence type="ECO:0000313" key="4">
    <source>
        <dbReference type="Proteomes" id="UP001164746"/>
    </source>
</evidence>
<feature type="compositionally biased region" description="Polar residues" evidence="1">
    <location>
        <begin position="262"/>
        <end position="288"/>
    </location>
</feature>
<dbReference type="Proteomes" id="UP001164746">
    <property type="component" value="Chromosome 14"/>
</dbReference>
<evidence type="ECO:0000259" key="2">
    <source>
        <dbReference type="Pfam" id="PF10157"/>
    </source>
</evidence>
<accession>A0ABY7FVF0</accession>
<keyword evidence="4" id="KW-1185">Reference proteome</keyword>
<feature type="region of interest" description="Disordered" evidence="1">
    <location>
        <begin position="232"/>
        <end position="251"/>
    </location>
</feature>
<organism evidence="3 4">
    <name type="scientific">Mya arenaria</name>
    <name type="common">Soft-shell clam</name>
    <dbReference type="NCBI Taxonomy" id="6604"/>
    <lineage>
        <taxon>Eukaryota</taxon>
        <taxon>Metazoa</taxon>
        <taxon>Spiralia</taxon>
        <taxon>Lophotrochozoa</taxon>
        <taxon>Mollusca</taxon>
        <taxon>Bivalvia</taxon>
        <taxon>Autobranchia</taxon>
        <taxon>Heteroconchia</taxon>
        <taxon>Euheterodonta</taxon>
        <taxon>Imparidentia</taxon>
        <taxon>Neoheterodontei</taxon>
        <taxon>Myida</taxon>
        <taxon>Myoidea</taxon>
        <taxon>Myidae</taxon>
        <taxon>Mya</taxon>
    </lineage>
</organism>
<dbReference type="InterPro" id="IPR046465">
    <property type="entry name" value="BORCS6_C"/>
</dbReference>
<proteinExistence type="predicted"/>
<name>A0ABY7FVF0_MYAAR</name>
<dbReference type="InterPro" id="IPR019314">
    <property type="entry name" value="BORCS6"/>
</dbReference>
<evidence type="ECO:0000256" key="1">
    <source>
        <dbReference type="SAM" id="MobiDB-lite"/>
    </source>
</evidence>
<feature type="region of interest" description="Disordered" evidence="1">
    <location>
        <begin position="261"/>
        <end position="302"/>
    </location>
</feature>
<feature type="domain" description="BLOC-1-related complex subunit 6 C-terminal helix" evidence="2">
    <location>
        <begin position="469"/>
        <end position="568"/>
    </location>
</feature>
<feature type="compositionally biased region" description="Basic and acidic residues" evidence="1">
    <location>
        <begin position="330"/>
        <end position="347"/>
    </location>
</feature>
<evidence type="ECO:0000313" key="3">
    <source>
        <dbReference type="EMBL" id="WAR25134.1"/>
    </source>
</evidence>
<dbReference type="Pfam" id="PF10157">
    <property type="entry name" value="BORCS6"/>
    <property type="match status" value="1"/>
</dbReference>
<sequence>MPSDDLSAFGTIMEYLLAVRKEESEASARDVTNYANKLNPMYRVCVALTGSTSACYKHIEIKFLEHADRCTFDVLKCITMISSTISKFKQDLWFAVFFLNKSDQGSRMPHGIRRLEDGVVDYIDKTISGSPNGTFALSSQKNNAQSLPSLTAKLRRSSFGSAALLSNTRLRQLELKWFVCKQIQASATNSVIYMYNTMASETENMNTPSCNKMEVSGTESGYLTDSFIMGKEKNGLQDSSGEPASNSENDITPCAENLMAFSDSSGTASPQNSETGNLSCNGTSQNYEGSEESNRNGDLHSLPSLDINELKTIDEIFTSNFSLNRPESLPIKEKDNSANKCRSKSDIHSGSVMDSDHASEGRKRSKSSGFPIPKQKEGVLISEELLSKSLPHGKVVKRETGMIEFIADDLQEMIRMSSPISKTASEVSSRRSSDYSITSVESMASSSMATSMTSGMSRSSFPQSPDCIPPIDPIAVHEIENQARLVAENLDQMMSNLHNNLHKMSAISVGCEEAYKTSVDVTCDSVDSSIKSMYAMMAKCEELSSAMLPVYKLNDQIKDIKRLLDRFEDKLHVAEKPS</sequence>
<dbReference type="PANTHER" id="PTHR13440:SF7">
    <property type="entry name" value="BLOC-1 RELATED COMPLEX SUBUNIT 6"/>
    <property type="match status" value="1"/>
</dbReference>
<dbReference type="EMBL" id="CP111025">
    <property type="protein sequence ID" value="WAR25134.1"/>
    <property type="molecule type" value="Genomic_DNA"/>
</dbReference>
<dbReference type="PANTHER" id="PTHR13440">
    <property type="entry name" value="BLOC-1 RELATED COMPLEX SUBUNIT 6"/>
    <property type="match status" value="1"/>
</dbReference>
<protein>
    <submittedName>
        <fullName evidence="3">BORC6-like protein</fullName>
    </submittedName>
</protein>
<feature type="region of interest" description="Disordered" evidence="1">
    <location>
        <begin position="326"/>
        <end position="374"/>
    </location>
</feature>
<gene>
    <name evidence="3" type="ORF">MAR_010838</name>
</gene>